<accession>A0A4D6N1D0</accession>
<dbReference type="Proteomes" id="UP000501690">
    <property type="component" value="Linkage Group LG9"/>
</dbReference>
<dbReference type="AlphaFoldDB" id="A0A4D6N1D0"/>
<keyword evidence="3" id="KW-1185">Reference proteome</keyword>
<reference evidence="2 3" key="1">
    <citation type="submission" date="2019-04" db="EMBL/GenBank/DDBJ databases">
        <title>An improved genome assembly and genetic linkage map for asparagus bean, Vigna unguiculata ssp. sesquipedialis.</title>
        <authorList>
            <person name="Xia Q."/>
            <person name="Zhang R."/>
            <person name="Dong Y."/>
        </authorList>
    </citation>
    <scope>NUCLEOTIDE SEQUENCE [LARGE SCALE GENOMIC DNA]</scope>
    <source>
        <tissue evidence="2">Leaf</tissue>
    </source>
</reference>
<evidence type="ECO:0000313" key="3">
    <source>
        <dbReference type="Proteomes" id="UP000501690"/>
    </source>
</evidence>
<dbReference type="EMBL" id="CP039353">
    <property type="protein sequence ID" value="QCE07078.1"/>
    <property type="molecule type" value="Genomic_DNA"/>
</dbReference>
<gene>
    <name evidence="2" type="ORF">DEO72_LG9g2094</name>
</gene>
<name>A0A4D6N1D0_VIGUN</name>
<organism evidence="2 3">
    <name type="scientific">Vigna unguiculata</name>
    <name type="common">Cowpea</name>
    <dbReference type="NCBI Taxonomy" id="3917"/>
    <lineage>
        <taxon>Eukaryota</taxon>
        <taxon>Viridiplantae</taxon>
        <taxon>Streptophyta</taxon>
        <taxon>Embryophyta</taxon>
        <taxon>Tracheophyta</taxon>
        <taxon>Spermatophyta</taxon>
        <taxon>Magnoliopsida</taxon>
        <taxon>eudicotyledons</taxon>
        <taxon>Gunneridae</taxon>
        <taxon>Pentapetalae</taxon>
        <taxon>rosids</taxon>
        <taxon>fabids</taxon>
        <taxon>Fabales</taxon>
        <taxon>Fabaceae</taxon>
        <taxon>Papilionoideae</taxon>
        <taxon>50 kb inversion clade</taxon>
        <taxon>NPAAA clade</taxon>
        <taxon>indigoferoid/millettioid clade</taxon>
        <taxon>Phaseoleae</taxon>
        <taxon>Vigna</taxon>
    </lineage>
</organism>
<evidence type="ECO:0000313" key="2">
    <source>
        <dbReference type="EMBL" id="QCE07078.1"/>
    </source>
</evidence>
<protein>
    <submittedName>
        <fullName evidence="2">Uncharacterized protein</fullName>
    </submittedName>
</protein>
<sequence length="64" mass="6882">MVSTGFLAQASMTCLGEINRGSPKMLHANSRSGEPRYSLASEHLAQARGVSPKRDPARGYCSPF</sequence>
<feature type="region of interest" description="Disordered" evidence="1">
    <location>
        <begin position="45"/>
        <end position="64"/>
    </location>
</feature>
<proteinExistence type="predicted"/>
<evidence type="ECO:0000256" key="1">
    <source>
        <dbReference type="SAM" id="MobiDB-lite"/>
    </source>
</evidence>